<sequence length="145" mass="15777">MSFYSKLATVFLLFGTTMAAPFDEPSKEIISPEAKLKRDPILNEGVSATKVKRTPGNVYICDGLNWGGNCNVWHVNNNQCLTVVGGFFAGSLGPDPGTGCILYRSEDCTDQYTGAIYNPGTGSLQENGYAPGYGIEYRSIHCWFT</sequence>
<evidence type="ECO:0000313" key="2">
    <source>
        <dbReference type="EMBL" id="KAK6535513.1"/>
    </source>
</evidence>
<dbReference type="EMBL" id="JAVHJO010000010">
    <property type="protein sequence ID" value="KAK6535513.1"/>
    <property type="molecule type" value="Genomic_DNA"/>
</dbReference>
<evidence type="ECO:0000313" key="3">
    <source>
        <dbReference type="Proteomes" id="UP001365542"/>
    </source>
</evidence>
<accession>A0AAV9X5L0</accession>
<reference evidence="2 3" key="1">
    <citation type="submission" date="2019-10" db="EMBL/GenBank/DDBJ databases">
        <authorList>
            <person name="Palmer J.M."/>
        </authorList>
    </citation>
    <scope>NUCLEOTIDE SEQUENCE [LARGE SCALE GENOMIC DNA]</scope>
    <source>
        <strain evidence="2 3">TWF694</strain>
    </source>
</reference>
<dbReference type="Proteomes" id="UP001365542">
    <property type="component" value="Unassembled WGS sequence"/>
</dbReference>
<keyword evidence="1" id="KW-0732">Signal</keyword>
<keyword evidence="3" id="KW-1185">Reference proteome</keyword>
<protein>
    <submittedName>
        <fullName evidence="2">Uncharacterized protein</fullName>
    </submittedName>
</protein>
<name>A0AAV9X5L0_9PEZI</name>
<comment type="caution">
    <text evidence="2">The sequence shown here is derived from an EMBL/GenBank/DDBJ whole genome shotgun (WGS) entry which is preliminary data.</text>
</comment>
<evidence type="ECO:0000256" key="1">
    <source>
        <dbReference type="SAM" id="SignalP"/>
    </source>
</evidence>
<proteinExistence type="predicted"/>
<feature type="chain" id="PRO_5043362200" evidence="1">
    <location>
        <begin position="20"/>
        <end position="145"/>
    </location>
</feature>
<feature type="signal peptide" evidence="1">
    <location>
        <begin position="1"/>
        <end position="19"/>
    </location>
</feature>
<organism evidence="2 3">
    <name type="scientific">Orbilia ellipsospora</name>
    <dbReference type="NCBI Taxonomy" id="2528407"/>
    <lineage>
        <taxon>Eukaryota</taxon>
        <taxon>Fungi</taxon>
        <taxon>Dikarya</taxon>
        <taxon>Ascomycota</taxon>
        <taxon>Pezizomycotina</taxon>
        <taxon>Orbiliomycetes</taxon>
        <taxon>Orbiliales</taxon>
        <taxon>Orbiliaceae</taxon>
        <taxon>Orbilia</taxon>
    </lineage>
</organism>
<dbReference type="AlphaFoldDB" id="A0AAV9X5L0"/>
<gene>
    <name evidence="2" type="ORF">TWF694_001968</name>
</gene>